<evidence type="ECO:0000256" key="1">
    <source>
        <dbReference type="SAM" id="MobiDB-lite"/>
    </source>
</evidence>
<feature type="region of interest" description="Disordered" evidence="1">
    <location>
        <begin position="34"/>
        <end position="76"/>
    </location>
</feature>
<proteinExistence type="predicted"/>
<feature type="region of interest" description="Disordered" evidence="1">
    <location>
        <begin position="1"/>
        <end position="20"/>
    </location>
</feature>
<name>A0A834HVH8_RHYFE</name>
<reference evidence="2" key="1">
    <citation type="submission" date="2020-08" db="EMBL/GenBank/DDBJ databases">
        <title>Genome sequencing and assembly of the red palm weevil Rhynchophorus ferrugineus.</title>
        <authorList>
            <person name="Dias G.B."/>
            <person name="Bergman C.M."/>
            <person name="Manee M."/>
        </authorList>
    </citation>
    <scope>NUCLEOTIDE SEQUENCE</scope>
    <source>
        <strain evidence="2">AA-2017</strain>
        <tissue evidence="2">Whole larva</tissue>
    </source>
</reference>
<organism evidence="2 3">
    <name type="scientific">Rhynchophorus ferrugineus</name>
    <name type="common">Red palm weevil</name>
    <name type="synonym">Curculio ferrugineus</name>
    <dbReference type="NCBI Taxonomy" id="354439"/>
    <lineage>
        <taxon>Eukaryota</taxon>
        <taxon>Metazoa</taxon>
        <taxon>Ecdysozoa</taxon>
        <taxon>Arthropoda</taxon>
        <taxon>Hexapoda</taxon>
        <taxon>Insecta</taxon>
        <taxon>Pterygota</taxon>
        <taxon>Neoptera</taxon>
        <taxon>Endopterygota</taxon>
        <taxon>Coleoptera</taxon>
        <taxon>Polyphaga</taxon>
        <taxon>Cucujiformia</taxon>
        <taxon>Curculionidae</taxon>
        <taxon>Dryophthorinae</taxon>
        <taxon>Rhynchophorus</taxon>
    </lineage>
</organism>
<evidence type="ECO:0000313" key="2">
    <source>
        <dbReference type="EMBL" id="KAF7268193.1"/>
    </source>
</evidence>
<protein>
    <submittedName>
        <fullName evidence="2">Uncharacterized protein</fullName>
    </submittedName>
</protein>
<gene>
    <name evidence="2" type="ORF">GWI33_018655</name>
</gene>
<evidence type="ECO:0000313" key="3">
    <source>
        <dbReference type="Proteomes" id="UP000625711"/>
    </source>
</evidence>
<accession>A0A834HVH8</accession>
<sequence>MLKEEENQMPGINRGMISKALPNGPIDVRMLISRQSARDQRPPRAAKTTGQIDVPVGKSDVPQQEKGRGKGFLAVR</sequence>
<dbReference type="AlphaFoldDB" id="A0A834HVH8"/>
<keyword evidence="3" id="KW-1185">Reference proteome</keyword>
<comment type="caution">
    <text evidence="2">The sequence shown here is derived from an EMBL/GenBank/DDBJ whole genome shotgun (WGS) entry which is preliminary data.</text>
</comment>
<dbReference type="Proteomes" id="UP000625711">
    <property type="component" value="Unassembled WGS sequence"/>
</dbReference>
<dbReference type="EMBL" id="JAACXV010014339">
    <property type="protein sequence ID" value="KAF7268193.1"/>
    <property type="molecule type" value="Genomic_DNA"/>
</dbReference>